<dbReference type="RefSeq" id="WP_123147868.1">
    <property type="nucleotide sequence ID" value="NZ_FUIG01000020.1"/>
</dbReference>
<name>A0A2P9AH09_9HYPH</name>
<evidence type="ECO:0000313" key="3">
    <source>
        <dbReference type="Proteomes" id="UP000245698"/>
    </source>
</evidence>
<keyword evidence="1" id="KW-1133">Transmembrane helix</keyword>
<gene>
    <name evidence="2" type="ORF">BQ8482_140052</name>
</gene>
<keyword evidence="3" id="KW-1185">Reference proteome</keyword>
<reference evidence="3" key="1">
    <citation type="submission" date="2016-12" db="EMBL/GenBank/DDBJ databases">
        <authorList>
            <person name="Brunel B."/>
        </authorList>
    </citation>
    <scope>NUCLEOTIDE SEQUENCE [LARGE SCALE GENOMIC DNA]</scope>
</reference>
<proteinExistence type="predicted"/>
<accession>A0A2P9AH09</accession>
<dbReference type="AlphaFoldDB" id="A0A2P9AH09"/>
<organism evidence="2 3">
    <name type="scientific">Mesorhizobium delmotii</name>
    <dbReference type="NCBI Taxonomy" id="1631247"/>
    <lineage>
        <taxon>Bacteria</taxon>
        <taxon>Pseudomonadati</taxon>
        <taxon>Pseudomonadota</taxon>
        <taxon>Alphaproteobacteria</taxon>
        <taxon>Hyphomicrobiales</taxon>
        <taxon>Phyllobacteriaceae</taxon>
        <taxon>Mesorhizobium</taxon>
    </lineage>
</organism>
<dbReference type="Proteomes" id="UP000245698">
    <property type="component" value="Unassembled WGS sequence"/>
</dbReference>
<feature type="transmembrane region" description="Helical" evidence="1">
    <location>
        <begin position="28"/>
        <end position="52"/>
    </location>
</feature>
<evidence type="ECO:0000256" key="1">
    <source>
        <dbReference type="SAM" id="Phobius"/>
    </source>
</evidence>
<evidence type="ECO:0000313" key="2">
    <source>
        <dbReference type="EMBL" id="SJM30405.1"/>
    </source>
</evidence>
<protein>
    <recommendedName>
        <fullName evidence="4">Exopolysaccharide production repressor exox</fullName>
    </recommendedName>
</protein>
<keyword evidence="1" id="KW-0812">Transmembrane</keyword>
<evidence type="ECO:0008006" key="4">
    <source>
        <dbReference type="Google" id="ProtNLM"/>
    </source>
</evidence>
<sequence length="86" mass="9220">MKLLRFLVGILTMSSVVAISTYWATGSIWKATGGMIIALIVLQVGYFVYLLWAAYRPGAEAAGADPPESIACESIAWLDRGAGVRL</sequence>
<keyword evidence="1" id="KW-0472">Membrane</keyword>
<dbReference type="EMBL" id="FUIG01000020">
    <property type="protein sequence ID" value="SJM30405.1"/>
    <property type="molecule type" value="Genomic_DNA"/>
</dbReference>